<organism evidence="2 3">
    <name type="scientific">Stentor coeruleus</name>
    <dbReference type="NCBI Taxonomy" id="5963"/>
    <lineage>
        <taxon>Eukaryota</taxon>
        <taxon>Sar</taxon>
        <taxon>Alveolata</taxon>
        <taxon>Ciliophora</taxon>
        <taxon>Postciliodesmatophora</taxon>
        <taxon>Heterotrichea</taxon>
        <taxon>Heterotrichida</taxon>
        <taxon>Stentoridae</taxon>
        <taxon>Stentor</taxon>
    </lineage>
</organism>
<feature type="region of interest" description="Disordered" evidence="1">
    <location>
        <begin position="398"/>
        <end position="419"/>
    </location>
</feature>
<dbReference type="SMART" id="SM00015">
    <property type="entry name" value="IQ"/>
    <property type="match status" value="2"/>
</dbReference>
<accession>A0A1R2CX16</accession>
<dbReference type="Pfam" id="PF00612">
    <property type="entry name" value="IQ"/>
    <property type="match status" value="2"/>
</dbReference>
<dbReference type="PROSITE" id="PS50096">
    <property type="entry name" value="IQ"/>
    <property type="match status" value="1"/>
</dbReference>
<dbReference type="EMBL" id="MPUH01000041">
    <property type="protein sequence ID" value="OMJ93511.1"/>
    <property type="molecule type" value="Genomic_DNA"/>
</dbReference>
<evidence type="ECO:0000256" key="1">
    <source>
        <dbReference type="SAM" id="MobiDB-lite"/>
    </source>
</evidence>
<protein>
    <submittedName>
        <fullName evidence="2">Uncharacterized protein</fullName>
    </submittedName>
</protein>
<dbReference type="InterPro" id="IPR000048">
    <property type="entry name" value="IQ_motif_EF-hand-BS"/>
</dbReference>
<proteinExistence type="predicted"/>
<keyword evidence="3" id="KW-1185">Reference proteome</keyword>
<evidence type="ECO:0000313" key="2">
    <source>
        <dbReference type="EMBL" id="OMJ93511.1"/>
    </source>
</evidence>
<comment type="caution">
    <text evidence="2">The sequence shown here is derived from an EMBL/GenBank/DDBJ whole genome shotgun (WGS) entry which is preliminary data.</text>
</comment>
<evidence type="ECO:0000313" key="3">
    <source>
        <dbReference type="Proteomes" id="UP000187209"/>
    </source>
</evidence>
<reference evidence="2 3" key="1">
    <citation type="submission" date="2016-11" db="EMBL/GenBank/DDBJ databases">
        <title>The macronuclear genome of Stentor coeruleus: a giant cell with tiny introns.</title>
        <authorList>
            <person name="Slabodnick M."/>
            <person name="Ruby J.G."/>
            <person name="Reiff S.B."/>
            <person name="Swart E.C."/>
            <person name="Gosai S."/>
            <person name="Prabakaran S."/>
            <person name="Witkowska E."/>
            <person name="Larue G.E."/>
            <person name="Fisher S."/>
            <person name="Freeman R.M."/>
            <person name="Gunawardena J."/>
            <person name="Chu W."/>
            <person name="Stover N.A."/>
            <person name="Gregory B.D."/>
            <person name="Nowacki M."/>
            <person name="Derisi J."/>
            <person name="Roy S.W."/>
            <person name="Marshall W.F."/>
            <person name="Sood P."/>
        </authorList>
    </citation>
    <scope>NUCLEOTIDE SEQUENCE [LARGE SCALE GENOMIC DNA]</scope>
    <source>
        <strain evidence="2">WM001</strain>
    </source>
</reference>
<dbReference type="Gene3D" id="1.20.5.190">
    <property type="match status" value="1"/>
</dbReference>
<dbReference type="AlphaFoldDB" id="A0A1R2CX16"/>
<sequence>MKSNKSLYQPQFPNKEWYGTAREFTEQIDQKYLSNPVDLTKKRQNLETVHKKYLLLQQEKVSSQITLCRQLSAKLERVNSQVRDINFHLREQEIEVYKMNLAATVIQKHARGFLTRKHIEPLIIDYKLKKTQIKINKIIAREKHFLYNVGRMPVKSAIIIQKAFRRYLFKRKLDRLSTTYHVYMINKEEANYVKLKYHLYRLCLFRISKDKRFLVYKARRLEEIKHKIALRKIKYILNINHIKLNSIIEKIKKYKRILRAILKKKTKKQQRLIQEYTGDPENIVNIREFDIENISVDSKEEIETTTSDREALERERLLKQLMEERKVKISLGKIAYNLKEPKIPKHITLLNKKEVPEVKAQIVLSNLKNVKIKPPRPKIFKLNKEEDSDEPGYMKATLSFSNSKSPTFEEKKRTSPKKNKGFDMLGLTSILEPTTSYLQKIHKRSISSVKHKTSLLRSSFDNSPQFMTLHDRTSPIRKTVEINKKPSEFSLSPCLPEISTHYNRLPSKVKARVDLMKGFAKARAIPQTFFN</sequence>
<gene>
    <name evidence="2" type="ORF">SteCoe_3487</name>
</gene>
<name>A0A1R2CX16_9CILI</name>
<dbReference type="Proteomes" id="UP000187209">
    <property type="component" value="Unassembled WGS sequence"/>
</dbReference>